<reference evidence="1" key="1">
    <citation type="journal article" date="2023" name="Mol. Biol. Evol.">
        <title>Third-Generation Sequencing Reveals the Adaptive Role of the Epigenome in Three Deep-Sea Polychaetes.</title>
        <authorList>
            <person name="Perez M."/>
            <person name="Aroh O."/>
            <person name="Sun Y."/>
            <person name="Lan Y."/>
            <person name="Juniper S.K."/>
            <person name="Young C.R."/>
            <person name="Angers B."/>
            <person name="Qian P.Y."/>
        </authorList>
    </citation>
    <scope>NUCLEOTIDE SEQUENCE</scope>
    <source>
        <strain evidence="1">P08H-3</strain>
    </source>
</reference>
<name>A0AAD9K6J3_9ANNE</name>
<accession>A0AAD9K6J3</accession>
<keyword evidence="2" id="KW-1185">Reference proteome</keyword>
<dbReference type="EMBL" id="JAODUP010000055">
    <property type="protein sequence ID" value="KAK2165058.1"/>
    <property type="molecule type" value="Genomic_DNA"/>
</dbReference>
<proteinExistence type="predicted"/>
<evidence type="ECO:0000313" key="1">
    <source>
        <dbReference type="EMBL" id="KAK2165058.1"/>
    </source>
</evidence>
<organism evidence="1 2">
    <name type="scientific">Paralvinella palmiformis</name>
    <dbReference type="NCBI Taxonomy" id="53620"/>
    <lineage>
        <taxon>Eukaryota</taxon>
        <taxon>Metazoa</taxon>
        <taxon>Spiralia</taxon>
        <taxon>Lophotrochozoa</taxon>
        <taxon>Annelida</taxon>
        <taxon>Polychaeta</taxon>
        <taxon>Sedentaria</taxon>
        <taxon>Canalipalpata</taxon>
        <taxon>Terebellida</taxon>
        <taxon>Terebelliformia</taxon>
        <taxon>Alvinellidae</taxon>
        <taxon>Paralvinella</taxon>
    </lineage>
</organism>
<protein>
    <submittedName>
        <fullName evidence="1">Uncharacterized protein</fullName>
    </submittedName>
</protein>
<evidence type="ECO:0000313" key="2">
    <source>
        <dbReference type="Proteomes" id="UP001208570"/>
    </source>
</evidence>
<gene>
    <name evidence="1" type="ORF">LSH36_55g02011</name>
</gene>
<comment type="caution">
    <text evidence="1">The sequence shown here is derived from an EMBL/GenBank/DDBJ whole genome shotgun (WGS) entry which is preliminary data.</text>
</comment>
<dbReference type="AlphaFoldDB" id="A0AAD9K6J3"/>
<sequence length="72" mass="8061">MRFGVPWPTAASLRQIRGGPSSEMVAVSVYWILLSLVGCLAEVLEPVTVETKYGEIRGRRHRQDYDIGKGRT</sequence>
<dbReference type="Proteomes" id="UP001208570">
    <property type="component" value="Unassembled WGS sequence"/>
</dbReference>